<dbReference type="Pfam" id="PF21467">
    <property type="entry name" value="BetaGal_gal-bd"/>
    <property type="match status" value="1"/>
</dbReference>
<evidence type="ECO:0000256" key="1">
    <source>
        <dbReference type="ARBA" id="ARBA00009809"/>
    </source>
</evidence>
<feature type="domain" description="Beta-galactosidase 1-like first all-beta" evidence="8">
    <location>
        <begin position="406"/>
        <end position="516"/>
    </location>
</feature>
<comment type="catalytic activity">
    <reaction evidence="4">
        <text>Hydrolysis of terminal non-reducing beta-D-galactose residues in beta-D-galactosides.</text>
        <dbReference type="EC" id="3.2.1.23"/>
    </reaction>
</comment>
<proteinExistence type="inferred from homology"/>
<dbReference type="InterPro" id="IPR048913">
    <property type="entry name" value="BetaGal_gal-bd"/>
</dbReference>
<evidence type="ECO:0000256" key="6">
    <source>
        <dbReference type="SAM" id="MobiDB-lite"/>
    </source>
</evidence>
<evidence type="ECO:0000313" key="11">
    <source>
        <dbReference type="Proteomes" id="UP000711614"/>
    </source>
</evidence>
<dbReference type="GO" id="GO:0004565">
    <property type="term" value="F:beta-galactosidase activity"/>
    <property type="evidence" value="ECO:0007669"/>
    <property type="project" value="UniProtKB-EC"/>
</dbReference>
<protein>
    <recommendedName>
        <fullName evidence="4">Beta-galactosidase</fullName>
        <ecNumber evidence="4">3.2.1.23</ecNumber>
    </recommendedName>
</protein>
<feature type="domain" description="Glycoside hydrolase 35 catalytic" evidence="7">
    <location>
        <begin position="43"/>
        <end position="355"/>
    </location>
</feature>
<evidence type="ECO:0000313" key="10">
    <source>
        <dbReference type="EMBL" id="MBP2413479.1"/>
    </source>
</evidence>
<dbReference type="PIRSF" id="PIRSF006336">
    <property type="entry name" value="B-gal"/>
    <property type="match status" value="1"/>
</dbReference>
<evidence type="ECO:0000259" key="7">
    <source>
        <dbReference type="Pfam" id="PF01301"/>
    </source>
</evidence>
<dbReference type="Proteomes" id="UP000711614">
    <property type="component" value="Unassembled WGS sequence"/>
</dbReference>
<evidence type="ECO:0000256" key="3">
    <source>
        <dbReference type="ARBA" id="ARBA00023295"/>
    </source>
</evidence>
<gene>
    <name evidence="10" type="ORF">JOF48_002278</name>
</gene>
<feature type="compositionally biased region" description="Polar residues" evidence="6">
    <location>
        <begin position="15"/>
        <end position="27"/>
    </location>
</feature>
<reference evidence="10 11" key="1">
    <citation type="submission" date="2021-03" db="EMBL/GenBank/DDBJ databases">
        <title>Sequencing the genomes of 1000 actinobacteria strains.</title>
        <authorList>
            <person name="Klenk H.-P."/>
        </authorList>
    </citation>
    <scope>NUCLEOTIDE SEQUENCE [LARGE SCALE GENOMIC DNA]</scope>
    <source>
        <strain evidence="10 11">DSM 16005</strain>
    </source>
</reference>
<dbReference type="RefSeq" id="WP_245346500.1">
    <property type="nucleotide sequence ID" value="NZ_JAGIOI010000001.1"/>
</dbReference>
<keyword evidence="11" id="KW-1185">Reference proteome</keyword>
<comment type="caution">
    <text evidence="10">The sequence shown here is derived from an EMBL/GenBank/DDBJ whole genome shotgun (WGS) entry which is preliminary data.</text>
</comment>
<dbReference type="InterPro" id="IPR017853">
    <property type="entry name" value="GH"/>
</dbReference>
<dbReference type="PRINTS" id="PR00742">
    <property type="entry name" value="GLHYDRLASE35"/>
</dbReference>
<dbReference type="InterPro" id="IPR008979">
    <property type="entry name" value="Galactose-bd-like_sf"/>
</dbReference>
<dbReference type="EC" id="3.2.1.23" evidence="4"/>
<evidence type="ECO:0000259" key="8">
    <source>
        <dbReference type="Pfam" id="PF21317"/>
    </source>
</evidence>
<evidence type="ECO:0000256" key="2">
    <source>
        <dbReference type="ARBA" id="ARBA00022801"/>
    </source>
</evidence>
<dbReference type="Pfam" id="PF21317">
    <property type="entry name" value="BetaGal_ABD_1"/>
    <property type="match status" value="1"/>
</dbReference>
<dbReference type="InterPro" id="IPR048912">
    <property type="entry name" value="BetaGal1-like_ABD1"/>
</dbReference>
<dbReference type="Gene3D" id="2.60.120.260">
    <property type="entry name" value="Galactose-binding domain-like"/>
    <property type="match status" value="2"/>
</dbReference>
<dbReference type="SUPFAM" id="SSF51445">
    <property type="entry name" value="(Trans)glycosidases"/>
    <property type="match status" value="1"/>
</dbReference>
<dbReference type="InterPro" id="IPR019801">
    <property type="entry name" value="Glyco_hydro_35_CS"/>
</dbReference>
<dbReference type="PROSITE" id="PS01182">
    <property type="entry name" value="GLYCOSYL_HYDROL_F35"/>
    <property type="match status" value="1"/>
</dbReference>
<feature type="domain" description="Beta-galactosidase galactose-binding" evidence="9">
    <location>
        <begin position="546"/>
        <end position="602"/>
    </location>
</feature>
<dbReference type="InterPro" id="IPR031330">
    <property type="entry name" value="Gly_Hdrlase_35_cat"/>
</dbReference>
<comment type="similarity">
    <text evidence="1 5">Belongs to the glycosyl hydrolase 35 family.</text>
</comment>
<dbReference type="PANTHER" id="PTHR23421">
    <property type="entry name" value="BETA-GALACTOSIDASE RELATED"/>
    <property type="match status" value="1"/>
</dbReference>
<name>A0ABS4YXM4_9MICC</name>
<dbReference type="SUPFAM" id="SSF49785">
    <property type="entry name" value="Galactose-binding domain-like"/>
    <property type="match status" value="1"/>
</dbReference>
<dbReference type="Gene3D" id="3.20.20.80">
    <property type="entry name" value="Glycosidases"/>
    <property type="match status" value="1"/>
</dbReference>
<evidence type="ECO:0000256" key="4">
    <source>
        <dbReference type="RuleBase" id="RU000675"/>
    </source>
</evidence>
<sequence>MSTSATLPGQHAAGTVSSTPETVQSVSQNAPVAPAALSYADRQLFKNGNQHRIIAGAIHYFRVHPEQWQDRIDRLVALGVNTLDTYVAWNFHQPHQDTAPDFTGWRDLGRFITLAGDAGLDVIVRPGPYICAEWDNGGFPSWATSNPDMVLRSSDPLFTAAIEKWFDHLIPVIEPLQARHGGPVIAVQIENEYGSYGDDKEYLRWNRTALQERGITEMLFTADGGTDYFLDGGSLPDTWATATLGSRGPEGDEVWERRRPGEPFFTVEFWNGWFDHWGEEHHTRSAVEASDEARKILDVGGSICLYMAHGGTNFGLTSGCNHDGTIQPTVTSYDSDAPIAEDGRLTEKFHAMRNAFFAADGREPSAIPAHLAAPAPVLPAASVALAQGTALLDVVRAAEPVSSIKPLSFEQLGLDRGLVHYSAKAVLPAGEATIRIRGLHDRALVWVDGEFAGILNDGTGADGLKLAGPGGMARLEILVENQGRINYGPRFGEGKGILDGVLINQRYVFHWEQRPVNLELPLDQLLTLGAGDAPAGAAPGEKHAGFFSGSFEVDAPADTYLALPGFGKGFVWLNGFLLGRHWEIGPQLTLYVPAPLLQEGRNTLTVLELERGGTHAELRREPELGVGGVTYVEDLG</sequence>
<evidence type="ECO:0000259" key="9">
    <source>
        <dbReference type="Pfam" id="PF21467"/>
    </source>
</evidence>
<accession>A0ABS4YXM4</accession>
<dbReference type="InterPro" id="IPR026283">
    <property type="entry name" value="B-gal_1-like"/>
</dbReference>
<dbReference type="InterPro" id="IPR001944">
    <property type="entry name" value="Glycoside_Hdrlase_35"/>
</dbReference>
<organism evidence="10 11">
    <name type="scientific">Arthrobacter stackebrandtii</name>
    <dbReference type="NCBI Taxonomy" id="272161"/>
    <lineage>
        <taxon>Bacteria</taxon>
        <taxon>Bacillati</taxon>
        <taxon>Actinomycetota</taxon>
        <taxon>Actinomycetes</taxon>
        <taxon>Micrococcales</taxon>
        <taxon>Micrococcaceae</taxon>
        <taxon>Arthrobacter</taxon>
    </lineage>
</organism>
<feature type="region of interest" description="Disordered" evidence="6">
    <location>
        <begin position="1"/>
        <end position="27"/>
    </location>
</feature>
<keyword evidence="2 4" id="KW-0378">Hydrolase</keyword>
<dbReference type="Pfam" id="PF01301">
    <property type="entry name" value="Glyco_hydro_35"/>
    <property type="match status" value="1"/>
</dbReference>
<dbReference type="EMBL" id="JAGIOI010000001">
    <property type="protein sequence ID" value="MBP2413479.1"/>
    <property type="molecule type" value="Genomic_DNA"/>
</dbReference>
<keyword evidence="3 4" id="KW-0326">Glycosidase</keyword>
<evidence type="ECO:0000256" key="5">
    <source>
        <dbReference type="RuleBase" id="RU003679"/>
    </source>
</evidence>